<evidence type="ECO:0000256" key="1">
    <source>
        <dbReference type="ARBA" id="ARBA00004123"/>
    </source>
</evidence>
<dbReference type="InterPro" id="IPR018122">
    <property type="entry name" value="TF_fork_head_CS_1"/>
</dbReference>
<name>A0ABP9YUQ4_9FUNG</name>
<dbReference type="SMART" id="SM00339">
    <property type="entry name" value="FH"/>
    <property type="match status" value="1"/>
</dbReference>
<dbReference type="CDD" id="cd22701">
    <property type="entry name" value="FHA_FKH1-like"/>
    <property type="match status" value="1"/>
</dbReference>
<feature type="compositionally biased region" description="Acidic residues" evidence="7">
    <location>
        <begin position="330"/>
        <end position="346"/>
    </location>
</feature>
<dbReference type="PROSITE" id="PS50006">
    <property type="entry name" value="FHA_DOMAIN"/>
    <property type="match status" value="1"/>
</dbReference>
<dbReference type="SUPFAM" id="SSF49879">
    <property type="entry name" value="SMAD/FHA domain"/>
    <property type="match status" value="1"/>
</dbReference>
<evidence type="ECO:0000313" key="10">
    <source>
        <dbReference type="EMBL" id="GAA5810596.1"/>
    </source>
</evidence>
<evidence type="ECO:0000259" key="9">
    <source>
        <dbReference type="PROSITE" id="PS50039"/>
    </source>
</evidence>
<evidence type="ECO:0000256" key="4">
    <source>
        <dbReference type="ARBA" id="ARBA00023163"/>
    </source>
</evidence>
<dbReference type="InterPro" id="IPR000253">
    <property type="entry name" value="FHA_dom"/>
</dbReference>
<dbReference type="SUPFAM" id="SSF46785">
    <property type="entry name" value="Winged helix' DNA-binding domain"/>
    <property type="match status" value="1"/>
</dbReference>
<dbReference type="Pfam" id="PF00250">
    <property type="entry name" value="Forkhead"/>
    <property type="match status" value="1"/>
</dbReference>
<organism evidence="10 11">
    <name type="scientific">Mucor flavus</name>
    <dbReference type="NCBI Taxonomy" id="439312"/>
    <lineage>
        <taxon>Eukaryota</taxon>
        <taxon>Fungi</taxon>
        <taxon>Fungi incertae sedis</taxon>
        <taxon>Mucoromycota</taxon>
        <taxon>Mucoromycotina</taxon>
        <taxon>Mucoromycetes</taxon>
        <taxon>Mucorales</taxon>
        <taxon>Mucorineae</taxon>
        <taxon>Mucoraceae</taxon>
        <taxon>Mucor</taxon>
    </lineage>
</organism>
<dbReference type="PANTHER" id="PTHR45881:SF6">
    <property type="entry name" value="FORK-HEAD DOMAIN-CONTAINING PROTEIN"/>
    <property type="match status" value="1"/>
</dbReference>
<dbReference type="SMART" id="SM00240">
    <property type="entry name" value="FHA"/>
    <property type="match status" value="1"/>
</dbReference>
<reference evidence="10 11" key="1">
    <citation type="submission" date="2024-04" db="EMBL/GenBank/DDBJ databases">
        <title>genome sequences of Mucor flavus KT1a and Helicostylum pulchrum KT1b strains isolated from the surface of a dry-aged beef.</title>
        <authorList>
            <person name="Toyotome T."/>
            <person name="Hosono M."/>
            <person name="Torimaru M."/>
            <person name="Fukuda K."/>
            <person name="Mikami N."/>
        </authorList>
    </citation>
    <scope>NUCLEOTIDE SEQUENCE [LARGE SCALE GENOMIC DNA]</scope>
    <source>
        <strain evidence="10 11">KT1a</strain>
    </source>
</reference>
<feature type="domain" description="Fork-head" evidence="9">
    <location>
        <begin position="209"/>
        <end position="303"/>
    </location>
</feature>
<dbReference type="CDD" id="cd00059">
    <property type="entry name" value="FH_FOX"/>
    <property type="match status" value="1"/>
</dbReference>
<dbReference type="Proteomes" id="UP001473302">
    <property type="component" value="Unassembled WGS sequence"/>
</dbReference>
<keyword evidence="5 6" id="KW-0539">Nucleus</keyword>
<comment type="subcellular location">
    <subcellularLocation>
        <location evidence="1 6">Nucleus</location>
    </subcellularLocation>
</comment>
<dbReference type="PANTHER" id="PTHR45881">
    <property type="entry name" value="CHECKPOINT SUPPRESSOR 1-LIKE, ISOFORM A-RELATED"/>
    <property type="match status" value="1"/>
</dbReference>
<dbReference type="PROSITE" id="PS50039">
    <property type="entry name" value="FORK_HEAD_3"/>
    <property type="match status" value="1"/>
</dbReference>
<evidence type="ECO:0000256" key="6">
    <source>
        <dbReference type="PROSITE-ProRule" id="PRU00089"/>
    </source>
</evidence>
<dbReference type="PROSITE" id="PS00658">
    <property type="entry name" value="FORK_HEAD_2"/>
    <property type="match status" value="1"/>
</dbReference>
<feature type="domain" description="FHA" evidence="8">
    <location>
        <begin position="59"/>
        <end position="114"/>
    </location>
</feature>
<protein>
    <submittedName>
        <fullName evidence="10">Uncharacterized protein</fullName>
    </submittedName>
</protein>
<evidence type="ECO:0000256" key="2">
    <source>
        <dbReference type="ARBA" id="ARBA00023015"/>
    </source>
</evidence>
<dbReference type="EMBL" id="BAABUK010000007">
    <property type="protein sequence ID" value="GAA5810596.1"/>
    <property type="molecule type" value="Genomic_DNA"/>
</dbReference>
<dbReference type="InterPro" id="IPR036390">
    <property type="entry name" value="WH_DNA-bd_sf"/>
</dbReference>
<accession>A0ABP9YUQ4</accession>
<dbReference type="Gene3D" id="2.60.200.20">
    <property type="match status" value="1"/>
</dbReference>
<dbReference type="InterPro" id="IPR001766">
    <property type="entry name" value="Fork_head_dom"/>
</dbReference>
<evidence type="ECO:0000313" key="11">
    <source>
        <dbReference type="Proteomes" id="UP001473302"/>
    </source>
</evidence>
<gene>
    <name evidence="10" type="ORF">MFLAVUS_004019</name>
</gene>
<evidence type="ECO:0000256" key="3">
    <source>
        <dbReference type="ARBA" id="ARBA00023125"/>
    </source>
</evidence>
<keyword evidence="3 6" id="KW-0238">DNA-binding</keyword>
<feature type="region of interest" description="Disordered" evidence="7">
    <location>
        <begin position="300"/>
        <end position="346"/>
    </location>
</feature>
<evidence type="ECO:0000256" key="7">
    <source>
        <dbReference type="SAM" id="MobiDB-lite"/>
    </source>
</evidence>
<dbReference type="InterPro" id="IPR036388">
    <property type="entry name" value="WH-like_DNA-bd_sf"/>
</dbReference>
<dbReference type="Gene3D" id="1.10.10.10">
    <property type="entry name" value="Winged helix-like DNA-binding domain superfamily/Winged helix DNA-binding domain"/>
    <property type="match status" value="1"/>
</dbReference>
<keyword evidence="2" id="KW-0805">Transcription regulation</keyword>
<keyword evidence="4" id="KW-0804">Transcription</keyword>
<dbReference type="InterPro" id="IPR030456">
    <property type="entry name" value="TF_fork_head_CS_2"/>
</dbReference>
<sequence>MSTFTSANATPAAVSELVSATKESNLQEPIVASIDSGPVQAYAKLEGDDFCYYIRTLQVSLGRKVTNPENVDIPLGNTKSVSRQHARLFYNFSTQRFELMVFGKNGAFVNEQFIERGVTVPLDNKTKIQIGEMAFVFLLPKSNTDTVNTNNNASPHHDNNFGYISTPHQLERNIKNTSPPQLQELEDYDMSDDASESSELNPYNNKDIKPPYSYASLIAQAINSCKDKRMTLNGIYNYITTNYPYYQMAQNGWQNSIRHNLSLNKAFVKVPRGETEPGKGAFWTIDINAETQFTNGVYKRNKRNGSITNSENVKKKSKKDTTVKATPDFDNSEEEEEEDELVDDDDEKLATAAAATVADVEKEKRDEETTRSLLVAKALVNETTKQLTPPPVVVVKGTKESLIIEATTNEPSTNQGEAQAQLQLQLQNTIRQHLLDPVKYPLPPSIAQLLPQAIAQLPPQLATQLSSTLKAAETTKDNQTEK</sequence>
<keyword evidence="11" id="KW-1185">Reference proteome</keyword>
<evidence type="ECO:0000259" key="8">
    <source>
        <dbReference type="PROSITE" id="PS50006"/>
    </source>
</evidence>
<evidence type="ECO:0000256" key="5">
    <source>
        <dbReference type="ARBA" id="ARBA00023242"/>
    </source>
</evidence>
<dbReference type="InterPro" id="IPR008984">
    <property type="entry name" value="SMAD_FHA_dom_sf"/>
</dbReference>
<dbReference type="PRINTS" id="PR00053">
    <property type="entry name" value="FORKHEAD"/>
</dbReference>
<proteinExistence type="predicted"/>
<feature type="DNA-binding region" description="Fork-head" evidence="6">
    <location>
        <begin position="209"/>
        <end position="303"/>
    </location>
</feature>
<comment type="caution">
    <text evidence="10">The sequence shown here is derived from an EMBL/GenBank/DDBJ whole genome shotgun (WGS) entry which is preliminary data.</text>
</comment>
<dbReference type="PROSITE" id="PS00657">
    <property type="entry name" value="FORK_HEAD_1"/>
    <property type="match status" value="1"/>
</dbReference>
<dbReference type="Pfam" id="PF00498">
    <property type="entry name" value="FHA"/>
    <property type="match status" value="1"/>
</dbReference>